<keyword evidence="1" id="KW-1133">Transmembrane helix</keyword>
<comment type="caution">
    <text evidence="2">The sequence shown here is derived from an EMBL/GenBank/DDBJ whole genome shotgun (WGS) entry which is preliminary data.</text>
</comment>
<organism evidence="2">
    <name type="scientific">human gut metagenome</name>
    <dbReference type="NCBI Taxonomy" id="408170"/>
    <lineage>
        <taxon>unclassified sequences</taxon>
        <taxon>metagenomes</taxon>
        <taxon>organismal metagenomes</taxon>
    </lineage>
</organism>
<reference evidence="2" key="1">
    <citation type="journal article" date="2013" name="Environ. Microbiol.">
        <title>Microbiota from the distal guts of lean and obese adolescents exhibit partial functional redundancy besides clear differences in community structure.</title>
        <authorList>
            <person name="Ferrer M."/>
            <person name="Ruiz A."/>
            <person name="Lanza F."/>
            <person name="Haange S.B."/>
            <person name="Oberbach A."/>
            <person name="Till H."/>
            <person name="Bargiela R."/>
            <person name="Campoy C."/>
            <person name="Segura M.T."/>
            <person name="Richter M."/>
            <person name="von Bergen M."/>
            <person name="Seifert J."/>
            <person name="Suarez A."/>
        </authorList>
    </citation>
    <scope>NUCLEOTIDE SEQUENCE</scope>
</reference>
<gene>
    <name evidence="2" type="ORF">OBE_06255</name>
</gene>
<protein>
    <submittedName>
        <fullName evidence="2">Uncharacterized protein</fullName>
    </submittedName>
</protein>
<dbReference type="SUPFAM" id="SSF52833">
    <property type="entry name" value="Thioredoxin-like"/>
    <property type="match status" value="1"/>
</dbReference>
<dbReference type="Gene3D" id="3.40.30.10">
    <property type="entry name" value="Glutaredoxin"/>
    <property type="match status" value="1"/>
</dbReference>
<feature type="non-terminal residue" evidence="2">
    <location>
        <position position="1"/>
    </location>
</feature>
<evidence type="ECO:0000256" key="1">
    <source>
        <dbReference type="SAM" id="Phobius"/>
    </source>
</evidence>
<evidence type="ECO:0000313" key="2">
    <source>
        <dbReference type="EMBL" id="EKC65832.1"/>
    </source>
</evidence>
<keyword evidence="1" id="KW-0812">Transmembrane</keyword>
<name>K1SYV5_9ZZZZ</name>
<keyword evidence="1" id="KW-0472">Membrane</keyword>
<sequence>GNAEYPFQLVERLDPETRTVRLRTADNRLIDETFDRFRSAWDGSVLTIDRGEAPAGRLRPGYLVRQLLAFVDRTWGWWLAVSVVCLVASCLLPALTGMCGAARLLVTGVGCIGLVVAFAVVILLARRFLGRVDRDAEIVRLRNLREQLLGIPDLFWQLLGREAEEEVDSVTAAPVSNYAEAEHTVTVVLNPSCPDCARICDVIGKLKGVRIDLIFVVDDGDRRAYDVALRLISSGITSEWGETFRLLAAWYGRGRVPATPIHPLAGNDLSAQLNYCRRIRIVRTPTILVDNRRLPALYDAEDLKILL</sequence>
<dbReference type="InterPro" id="IPR036249">
    <property type="entry name" value="Thioredoxin-like_sf"/>
</dbReference>
<proteinExistence type="predicted"/>
<feature type="transmembrane region" description="Helical" evidence="1">
    <location>
        <begin position="101"/>
        <end position="125"/>
    </location>
</feature>
<accession>K1SYV5</accession>
<dbReference type="EMBL" id="AJWZ01004296">
    <property type="protein sequence ID" value="EKC65832.1"/>
    <property type="molecule type" value="Genomic_DNA"/>
</dbReference>
<feature type="transmembrane region" description="Helical" evidence="1">
    <location>
        <begin position="75"/>
        <end position="95"/>
    </location>
</feature>
<dbReference type="AlphaFoldDB" id="K1SYV5"/>